<dbReference type="InterPro" id="IPR058240">
    <property type="entry name" value="rSAM_sf"/>
</dbReference>
<feature type="compositionally biased region" description="Basic residues" evidence="7">
    <location>
        <begin position="702"/>
        <end position="732"/>
    </location>
</feature>
<comment type="similarity">
    <text evidence="6">Belongs to the UPF0313 family.</text>
</comment>
<accession>A4BEF8</accession>
<gene>
    <name evidence="9" type="ORF">MED297_02157</name>
</gene>
<dbReference type="SFLD" id="SFLDG01069">
    <property type="entry name" value="UPF0313"/>
    <property type="match status" value="1"/>
</dbReference>
<evidence type="ECO:0000256" key="3">
    <source>
        <dbReference type="ARBA" id="ARBA00022723"/>
    </source>
</evidence>
<name>A4BEF8_9GAMM</name>
<dbReference type="HAMAP" id="MF_01251">
    <property type="entry name" value="UPF0313"/>
    <property type="match status" value="1"/>
</dbReference>
<dbReference type="HOGENOM" id="CLU_018288_2_0_6"/>
<dbReference type="InterPro" id="IPR006638">
    <property type="entry name" value="Elp3/MiaA/NifB-like_rSAM"/>
</dbReference>
<protein>
    <recommendedName>
        <fullName evidence="8">Radical SAM core domain-containing protein</fullName>
    </recommendedName>
</protein>
<dbReference type="SMART" id="SM00729">
    <property type="entry name" value="Elp3"/>
    <property type="match status" value="1"/>
</dbReference>
<dbReference type="PANTHER" id="PTHR32331:SF0">
    <property type="entry name" value="UPF0313 PROTEIN YGIQ"/>
    <property type="match status" value="1"/>
</dbReference>
<keyword evidence="10" id="KW-1185">Reference proteome</keyword>
<feature type="binding site" evidence="6">
    <location>
        <position position="407"/>
    </location>
    <ligand>
        <name>[4Fe-4S] cluster</name>
        <dbReference type="ChEBI" id="CHEBI:49883"/>
        <note>4Fe-4S-S-AdoMet</note>
    </ligand>
</feature>
<dbReference type="InterPro" id="IPR023404">
    <property type="entry name" value="rSAM_horseshoe"/>
</dbReference>
<keyword evidence="3 6" id="KW-0479">Metal-binding</keyword>
<dbReference type="NCBIfam" id="TIGR03904">
    <property type="entry name" value="SAM_YgiQ"/>
    <property type="match status" value="1"/>
</dbReference>
<evidence type="ECO:0000313" key="9">
    <source>
        <dbReference type="EMBL" id="EAR09385.1"/>
    </source>
</evidence>
<evidence type="ECO:0000259" key="8">
    <source>
        <dbReference type="PROSITE" id="PS51918"/>
    </source>
</evidence>
<organism evidence="9 10">
    <name type="scientific">Reinekea blandensis MED297</name>
    <dbReference type="NCBI Taxonomy" id="314283"/>
    <lineage>
        <taxon>Bacteria</taxon>
        <taxon>Pseudomonadati</taxon>
        <taxon>Pseudomonadota</taxon>
        <taxon>Gammaproteobacteria</taxon>
        <taxon>Oceanospirillales</taxon>
        <taxon>Saccharospirillaceae</taxon>
        <taxon>Reinekea</taxon>
    </lineage>
</organism>
<feature type="domain" description="Radical SAM core" evidence="8">
    <location>
        <begin position="386"/>
        <end position="662"/>
    </location>
</feature>
<proteinExistence type="inferred from homology"/>
<evidence type="ECO:0000256" key="1">
    <source>
        <dbReference type="ARBA" id="ARBA00022485"/>
    </source>
</evidence>
<dbReference type="EMBL" id="AAOE01000010">
    <property type="protein sequence ID" value="EAR09385.1"/>
    <property type="molecule type" value="Genomic_DNA"/>
</dbReference>
<dbReference type="SUPFAM" id="SSF102114">
    <property type="entry name" value="Radical SAM enzymes"/>
    <property type="match status" value="1"/>
</dbReference>
<feature type="binding site" evidence="6">
    <location>
        <position position="404"/>
    </location>
    <ligand>
        <name>[4Fe-4S] cluster</name>
        <dbReference type="ChEBI" id="CHEBI:49883"/>
        <note>4Fe-4S-S-AdoMet</note>
    </ligand>
</feature>
<feature type="region of interest" description="Disordered" evidence="7">
    <location>
        <begin position="687"/>
        <end position="732"/>
    </location>
</feature>
<dbReference type="OrthoDB" id="9803479at2"/>
<feature type="binding site" evidence="6">
    <location>
        <position position="400"/>
    </location>
    <ligand>
        <name>[4Fe-4S] cluster</name>
        <dbReference type="ChEBI" id="CHEBI:49883"/>
        <note>4Fe-4S-S-AdoMet</note>
    </ligand>
</feature>
<dbReference type="Pfam" id="PF11842">
    <property type="entry name" value="DUF3362"/>
    <property type="match status" value="1"/>
</dbReference>
<dbReference type="InterPro" id="IPR007197">
    <property type="entry name" value="rSAM"/>
</dbReference>
<dbReference type="Pfam" id="PF04055">
    <property type="entry name" value="Radical_SAM"/>
    <property type="match status" value="1"/>
</dbReference>
<evidence type="ECO:0000256" key="2">
    <source>
        <dbReference type="ARBA" id="ARBA00022691"/>
    </source>
</evidence>
<dbReference type="STRING" id="314283.MED297_02157"/>
<dbReference type="SFLD" id="SFLDS00029">
    <property type="entry name" value="Radical_SAM"/>
    <property type="match status" value="1"/>
</dbReference>
<evidence type="ECO:0000256" key="5">
    <source>
        <dbReference type="ARBA" id="ARBA00023014"/>
    </source>
</evidence>
<dbReference type="AlphaFoldDB" id="A4BEF8"/>
<keyword evidence="1 6" id="KW-0004">4Fe-4S</keyword>
<dbReference type="PANTHER" id="PTHR32331">
    <property type="entry name" value="UPF0313 PROTEIN YGIQ"/>
    <property type="match status" value="1"/>
</dbReference>
<evidence type="ECO:0000256" key="6">
    <source>
        <dbReference type="HAMAP-Rule" id="MF_01251"/>
    </source>
</evidence>
<dbReference type="Gene3D" id="3.80.30.20">
    <property type="entry name" value="tm_1862 like domain"/>
    <property type="match status" value="1"/>
</dbReference>
<dbReference type="InterPro" id="IPR020612">
    <property type="entry name" value="Methylthiotransferase_CS"/>
</dbReference>
<reference evidence="9 10" key="1">
    <citation type="submission" date="2006-02" db="EMBL/GenBank/DDBJ databases">
        <authorList>
            <person name="Pinhassi J."/>
            <person name="Pedros-Alio C."/>
            <person name="Ferriera S."/>
            <person name="Johnson J."/>
            <person name="Kravitz S."/>
            <person name="Halpern A."/>
            <person name="Remington K."/>
            <person name="Beeson K."/>
            <person name="Tran B."/>
            <person name="Rogers Y.-H."/>
            <person name="Friedman R."/>
            <person name="Venter J.C."/>
        </authorList>
    </citation>
    <scope>NUCLEOTIDE SEQUENCE [LARGE SCALE GENOMIC DNA]</scope>
    <source>
        <strain evidence="9 10">MED297</strain>
    </source>
</reference>
<comment type="cofactor">
    <cofactor evidence="6">
        <name>[4Fe-4S] cluster</name>
        <dbReference type="ChEBI" id="CHEBI:49883"/>
    </cofactor>
    <text evidence="6">Binds 1 [4Fe-4S] cluster. The cluster is coordinated with 3 cysteines and an exchangeable S-adenosyl-L-methionine.</text>
</comment>
<evidence type="ECO:0000313" key="10">
    <source>
        <dbReference type="Proteomes" id="UP000005953"/>
    </source>
</evidence>
<keyword evidence="5 6" id="KW-0411">Iron-sulfur</keyword>
<dbReference type="PROSITE" id="PS01278">
    <property type="entry name" value="MTTASE_RADICAL"/>
    <property type="match status" value="1"/>
</dbReference>
<dbReference type="InterPro" id="IPR013704">
    <property type="entry name" value="UPF0313_N"/>
</dbReference>
<dbReference type="Pfam" id="PF08497">
    <property type="entry name" value="Radical_SAM_N"/>
    <property type="match status" value="1"/>
</dbReference>
<dbReference type="GO" id="GO:0051539">
    <property type="term" value="F:4 iron, 4 sulfur cluster binding"/>
    <property type="evidence" value="ECO:0007669"/>
    <property type="project" value="UniProtKB-KW"/>
</dbReference>
<keyword evidence="4 6" id="KW-0408">Iron</keyword>
<dbReference type="RefSeq" id="WP_008046990.1">
    <property type="nucleotide sequence ID" value="NZ_CH724153.1"/>
</dbReference>
<dbReference type="PROSITE" id="PS51918">
    <property type="entry name" value="RADICAL_SAM"/>
    <property type="match status" value="1"/>
</dbReference>
<evidence type="ECO:0000256" key="4">
    <source>
        <dbReference type="ARBA" id="ARBA00023004"/>
    </source>
</evidence>
<dbReference type="GO" id="GO:0005506">
    <property type="term" value="F:iron ion binding"/>
    <property type="evidence" value="ECO:0007669"/>
    <property type="project" value="UniProtKB-UniRule"/>
</dbReference>
<dbReference type="InterPro" id="IPR022946">
    <property type="entry name" value="UPF0313"/>
</dbReference>
<comment type="caution">
    <text evidence="9">The sequence shown here is derived from an EMBL/GenBank/DDBJ whole genome shotgun (WGS) entry which is preliminary data.</text>
</comment>
<sequence>MFKTAPHLFKYPKHWASCFEPAPFLPMSRQEMDELGWDSCDIILVSGDAYVDHPSFGMAVTGRLLEAQGYRVGIIAQPDWRSTTDFEALGQPNLFFGVTAGNMDSMINRYTADLKVRNDDAYTPNNEGGKRPDRAVLVYSQCCRQAFPDTPIVLGGIEASLRRIAQYDYWSNKVRHSVLYDSNADILLYGNAERALVEVAFQLANGRSVGELTMIRGTTVIRKAVPTGWTEVDSSRIDWPQDLSEHPEFYVSNPYEQREALTTAGESGQSACQSGTADAEVAEQPVRIIPMPIQRRYDSDPETTCIRLPSFEKVRNDPALYAHASRVLHVEANPHNAHALVQKHGTREVWVNPPPIPLTTEEIDGVFDLPYARVPHPSYQGKPIPAYDMIKTSINIMRGCFGGCTFCSITEHEGRIIQSRSHESILREVEDIKDKVPGFSGALSDLGGPTANMYTLKCKDDDIQANCRRLSCVYPTICKNLQTSHKQTTELYRKVRRVDGIHTVAVASGLRYDLAVEDPEYVKELVTHHVGGYLKIAPEHTEDRPLKMMMKPGMGTYDRFKQMFDQFSRQAGKKQYLIPYFIAAHPGCEDEDMVNLALWLKRQNMKVDQVQTFYPSPMSLATAMYYSGKNPLKKVSYKGGRISIVRKIEQRQLQKALLRYHDKQGWQMIREALNRLGMAHLIGHGEQHLVPPEDTGSDRRYRAPAKARHRNSVSKPVRKLKKNKSQHRHKPK</sequence>
<dbReference type="Proteomes" id="UP000005953">
    <property type="component" value="Unassembled WGS sequence"/>
</dbReference>
<dbReference type="InterPro" id="IPR024560">
    <property type="entry name" value="UPF0313_C"/>
</dbReference>
<dbReference type="GO" id="GO:0003824">
    <property type="term" value="F:catalytic activity"/>
    <property type="evidence" value="ECO:0007669"/>
    <property type="project" value="InterPro"/>
</dbReference>
<keyword evidence="2 6" id="KW-0949">S-adenosyl-L-methionine</keyword>
<evidence type="ECO:0000256" key="7">
    <source>
        <dbReference type="SAM" id="MobiDB-lite"/>
    </source>
</evidence>